<organism evidence="1 2">
    <name type="scientific">Paenibacillus albilobatus</name>
    <dbReference type="NCBI Taxonomy" id="2716884"/>
    <lineage>
        <taxon>Bacteria</taxon>
        <taxon>Bacillati</taxon>
        <taxon>Bacillota</taxon>
        <taxon>Bacilli</taxon>
        <taxon>Bacillales</taxon>
        <taxon>Paenibacillaceae</taxon>
        <taxon>Paenibacillus</taxon>
    </lineage>
</organism>
<reference evidence="1" key="1">
    <citation type="submission" date="2021-03" db="EMBL/GenBank/DDBJ databases">
        <title>Antimicrobial resistance genes in bacteria isolated from Japanese honey, and their potential for conferring macrolide and lincosamide resistance in the American foulbrood pathogen Paenibacillus larvae.</title>
        <authorList>
            <person name="Okamoto M."/>
            <person name="Kumagai M."/>
            <person name="Kanamori H."/>
            <person name="Takamatsu D."/>
        </authorList>
    </citation>
    <scope>NUCLEOTIDE SEQUENCE</scope>
    <source>
        <strain evidence="1">J2TS6</strain>
    </source>
</reference>
<evidence type="ECO:0000313" key="1">
    <source>
        <dbReference type="EMBL" id="GIO33216.1"/>
    </source>
</evidence>
<proteinExistence type="predicted"/>
<dbReference type="EMBL" id="BORQ01000005">
    <property type="protein sequence ID" value="GIO33216.1"/>
    <property type="molecule type" value="Genomic_DNA"/>
</dbReference>
<sequence length="90" mass="10285">MNVIQKITVVSNPTRVFEVGTELNGREVIEIKQVGYEHENGVFSEFHVLDENSDLIVSIENCPVIVEWQSIAEHDEKENDPRERVESGAY</sequence>
<name>A0A919XHY9_9BACL</name>
<gene>
    <name evidence="1" type="ORF">J2TS6_43570</name>
</gene>
<comment type="caution">
    <text evidence="1">The sequence shown here is derived from an EMBL/GenBank/DDBJ whole genome shotgun (WGS) entry which is preliminary data.</text>
</comment>
<dbReference type="AlphaFoldDB" id="A0A919XHY9"/>
<keyword evidence="2" id="KW-1185">Reference proteome</keyword>
<accession>A0A919XHY9</accession>
<protein>
    <submittedName>
        <fullName evidence="1">Uncharacterized protein</fullName>
    </submittedName>
</protein>
<evidence type="ECO:0000313" key="2">
    <source>
        <dbReference type="Proteomes" id="UP000679779"/>
    </source>
</evidence>
<dbReference type="Proteomes" id="UP000679779">
    <property type="component" value="Unassembled WGS sequence"/>
</dbReference>
<dbReference type="RefSeq" id="WP_212958361.1">
    <property type="nucleotide sequence ID" value="NZ_BORQ01000005.1"/>
</dbReference>